<dbReference type="InterPro" id="IPR039245">
    <property type="entry name" value="TYSND1/DEG15"/>
</dbReference>
<comment type="caution">
    <text evidence="1">The sequence shown here is derived from an EMBL/GenBank/DDBJ whole genome shotgun (WGS) entry which is preliminary data.</text>
</comment>
<dbReference type="Proteomes" id="UP000692954">
    <property type="component" value="Unassembled WGS sequence"/>
</dbReference>
<dbReference type="GO" id="GO:0004252">
    <property type="term" value="F:serine-type endopeptidase activity"/>
    <property type="evidence" value="ECO:0007669"/>
    <property type="project" value="InterPro"/>
</dbReference>
<name>A0A8S1MR19_9CILI</name>
<organism evidence="1 2">
    <name type="scientific">Paramecium sonneborni</name>
    <dbReference type="NCBI Taxonomy" id="65129"/>
    <lineage>
        <taxon>Eukaryota</taxon>
        <taxon>Sar</taxon>
        <taxon>Alveolata</taxon>
        <taxon>Ciliophora</taxon>
        <taxon>Intramacronucleata</taxon>
        <taxon>Oligohymenophorea</taxon>
        <taxon>Peniculida</taxon>
        <taxon>Parameciidae</taxon>
        <taxon>Paramecium</taxon>
    </lineage>
</organism>
<sequence length="490" mass="56155">MENFGGIIRMASEHPKFIELIQNVETPSTVNQKNKIHQQNCSFHKFKENHNLVISTGYLIAKFAQAIKSFNINIISQHIEFSLLLQDDKEIRLNLICLNYDDWIAEQLNTCYIEIELAFIVYFEVPTINNFQNIPKYCKQFLVQGEEVLITSSTQLLKFKRIQQQYYRKAQVSQIFTNQNSSKQLMMLGMVSQIGQEGGSIFNLKGEYIGMLLQNIKISRINNRYCTFCINWVVISSILYKLNYKLSLSQFKYDFIDQMLKATKYISQGAGQFGSGILINDTQNQQSYIITANHILSENKKGSKLLIGVEQYEAFIMEESFNNMDFALGKAKNFILQGLNIEDIIFSEIPEVGSTVYAVGYLYTLFQYKPCIAKGSIIKIIYDQHNEIISIVTDCYIHNGYSGGGLFNSLGQLLGIISFNIYHSTEGVICDLSYITPIFPFKIIFQDLAIQKKLSQISIDKLKLQIKLSSEIRTLCTLRELPQIGYTPKL</sequence>
<evidence type="ECO:0000313" key="1">
    <source>
        <dbReference type="EMBL" id="CAD8080871.1"/>
    </source>
</evidence>
<dbReference type="Pfam" id="PF13365">
    <property type="entry name" value="Trypsin_2"/>
    <property type="match status" value="1"/>
</dbReference>
<gene>
    <name evidence="1" type="ORF">PSON_ATCC_30995.1.T0410096</name>
</gene>
<dbReference type="EMBL" id="CAJJDN010000041">
    <property type="protein sequence ID" value="CAD8080871.1"/>
    <property type="molecule type" value="Genomic_DNA"/>
</dbReference>
<keyword evidence="2" id="KW-1185">Reference proteome</keyword>
<accession>A0A8S1MR19</accession>
<reference evidence="1" key="1">
    <citation type="submission" date="2021-01" db="EMBL/GenBank/DDBJ databases">
        <authorList>
            <consortium name="Genoscope - CEA"/>
            <person name="William W."/>
        </authorList>
    </citation>
    <scope>NUCLEOTIDE SEQUENCE</scope>
</reference>
<dbReference type="PANTHER" id="PTHR21004:SF0">
    <property type="entry name" value="PEROXISOMAL LEADER PEPTIDE-PROCESSING PROTEASE"/>
    <property type="match status" value="1"/>
</dbReference>
<dbReference type="GO" id="GO:0016485">
    <property type="term" value="P:protein processing"/>
    <property type="evidence" value="ECO:0007669"/>
    <property type="project" value="InterPro"/>
</dbReference>
<proteinExistence type="predicted"/>
<dbReference type="AlphaFoldDB" id="A0A8S1MR19"/>
<dbReference type="OrthoDB" id="17845at2759"/>
<evidence type="ECO:0000313" key="2">
    <source>
        <dbReference type="Proteomes" id="UP000692954"/>
    </source>
</evidence>
<dbReference type="PANTHER" id="PTHR21004">
    <property type="entry name" value="SERINE PROTEASE-RELATED"/>
    <property type="match status" value="1"/>
</dbReference>
<protein>
    <submittedName>
        <fullName evidence="1">Uncharacterized protein</fullName>
    </submittedName>
</protein>
<dbReference type="GO" id="GO:0005777">
    <property type="term" value="C:peroxisome"/>
    <property type="evidence" value="ECO:0007669"/>
    <property type="project" value="InterPro"/>
</dbReference>